<evidence type="ECO:0000256" key="1">
    <source>
        <dbReference type="SAM" id="SignalP"/>
    </source>
</evidence>
<dbReference type="Proteomes" id="UP000030764">
    <property type="component" value="Unassembled WGS sequence"/>
</dbReference>
<evidence type="ECO:0008006" key="4">
    <source>
        <dbReference type="Google" id="ProtNLM"/>
    </source>
</evidence>
<evidence type="ECO:0000313" key="3">
    <source>
        <dbReference type="Proteomes" id="UP000030764"/>
    </source>
</evidence>
<gene>
    <name evidence="2" type="ORF">M513_04098</name>
</gene>
<sequence length="427" mass="47926">MILYGVLLLVGLAAAGEQRWDHHEVGHKEHCGVKGVGPGYAKSHLDYAGHFKGGARQFLPIYKKVHGSEHEVVVKGGCGAHDHPEHVPEHEEHEMEPRHKRGVLLVSGEGHKENCGVRGVGPGYAKSHLDYAGHFKGGARQFLPIYKKAHSSEHEVVVKGGCGARDHPEHVPEHEQYEMEVRHKRGIDGGHEMHKEHHVVKGVGPGYERSYLVYAGHFKGGARKFLPIYKRVKGEQTEKVIKGGCGAHDHPEHEEHEMEPRHKREVLVSGKGHKEHCGVRGVGPGYAKSHLDYSGHFKGGARKFLPIYKKIHGSEHEVIIKGGRGAHDHPEHEDHEMAVRHKRGIDIDSPTCGCICGCGPQFKKGHPDYRDHFKGGPHKFLPMHKKMHGWQHDDGGKGRWCGDKPCDHHHGHPRPHHDWEEKHKEHY</sequence>
<organism evidence="2 3">
    <name type="scientific">Trichuris suis</name>
    <name type="common">pig whipworm</name>
    <dbReference type="NCBI Taxonomy" id="68888"/>
    <lineage>
        <taxon>Eukaryota</taxon>
        <taxon>Metazoa</taxon>
        <taxon>Ecdysozoa</taxon>
        <taxon>Nematoda</taxon>
        <taxon>Enoplea</taxon>
        <taxon>Dorylaimia</taxon>
        <taxon>Trichinellida</taxon>
        <taxon>Trichuridae</taxon>
        <taxon>Trichuris</taxon>
    </lineage>
</organism>
<dbReference type="EMBL" id="KL363203">
    <property type="protein sequence ID" value="KFD54916.1"/>
    <property type="molecule type" value="Genomic_DNA"/>
</dbReference>
<reference evidence="2 3" key="1">
    <citation type="journal article" date="2014" name="Nat. Genet.">
        <title>Genome and transcriptome of the porcine whipworm Trichuris suis.</title>
        <authorList>
            <person name="Jex A.R."/>
            <person name="Nejsum P."/>
            <person name="Schwarz E.M."/>
            <person name="Hu L."/>
            <person name="Young N.D."/>
            <person name="Hall R.S."/>
            <person name="Korhonen P.K."/>
            <person name="Liao S."/>
            <person name="Thamsborg S."/>
            <person name="Xia J."/>
            <person name="Xu P."/>
            <person name="Wang S."/>
            <person name="Scheerlinck J.P."/>
            <person name="Hofmann A."/>
            <person name="Sternberg P.W."/>
            <person name="Wang J."/>
            <person name="Gasser R.B."/>
        </authorList>
    </citation>
    <scope>NUCLEOTIDE SEQUENCE [LARGE SCALE GENOMIC DNA]</scope>
    <source>
        <strain evidence="2">DCEP-RM93M</strain>
    </source>
</reference>
<evidence type="ECO:0000313" key="2">
    <source>
        <dbReference type="EMBL" id="KFD54916.1"/>
    </source>
</evidence>
<feature type="signal peptide" evidence="1">
    <location>
        <begin position="1"/>
        <end position="15"/>
    </location>
</feature>
<protein>
    <recommendedName>
        <fullName evidence="4">Histidine-rich glycoprotein-like</fullName>
    </recommendedName>
</protein>
<keyword evidence="1" id="KW-0732">Signal</keyword>
<accession>A0A085MCH0</accession>
<keyword evidence="3" id="KW-1185">Reference proteome</keyword>
<feature type="chain" id="PRO_5012610344" description="Histidine-rich glycoprotein-like" evidence="1">
    <location>
        <begin position="16"/>
        <end position="427"/>
    </location>
</feature>
<proteinExistence type="predicted"/>
<dbReference type="AlphaFoldDB" id="A0A085MCH0"/>
<name>A0A085MCH0_9BILA</name>